<name>A0A1M4UIR6_9BACT</name>
<reference evidence="1 2" key="1">
    <citation type="submission" date="2016-11" db="EMBL/GenBank/DDBJ databases">
        <authorList>
            <person name="Jaros S."/>
            <person name="Januszkiewicz K."/>
            <person name="Wedrychowicz H."/>
        </authorList>
    </citation>
    <scope>NUCLEOTIDE SEQUENCE [LARGE SCALE GENOMIC DNA]</scope>
    <source>
        <strain evidence="1 2">DSM 18119</strain>
    </source>
</reference>
<dbReference type="STRING" id="1121884.SAMN02745131_00671"/>
<evidence type="ECO:0000313" key="1">
    <source>
        <dbReference type="EMBL" id="SHE56597.1"/>
    </source>
</evidence>
<dbReference type="RefSeq" id="WP_072833818.1">
    <property type="nucleotide sequence ID" value="NZ_FQUU01000002.1"/>
</dbReference>
<dbReference type="Pfam" id="PF13432">
    <property type="entry name" value="TPR_16"/>
    <property type="match status" value="1"/>
</dbReference>
<dbReference type="AlphaFoldDB" id="A0A1M4UIR6"/>
<dbReference type="InterPro" id="IPR011990">
    <property type="entry name" value="TPR-like_helical_dom_sf"/>
</dbReference>
<keyword evidence="2" id="KW-1185">Reference proteome</keyword>
<proteinExistence type="predicted"/>
<organism evidence="1 2">
    <name type="scientific">Flavisolibacter ginsengisoli DSM 18119</name>
    <dbReference type="NCBI Taxonomy" id="1121884"/>
    <lineage>
        <taxon>Bacteria</taxon>
        <taxon>Pseudomonadati</taxon>
        <taxon>Bacteroidota</taxon>
        <taxon>Chitinophagia</taxon>
        <taxon>Chitinophagales</taxon>
        <taxon>Chitinophagaceae</taxon>
        <taxon>Flavisolibacter</taxon>
    </lineage>
</organism>
<dbReference type="Proteomes" id="UP000184048">
    <property type="component" value="Unassembled WGS sequence"/>
</dbReference>
<dbReference type="Gene3D" id="1.25.40.10">
    <property type="entry name" value="Tetratricopeptide repeat domain"/>
    <property type="match status" value="2"/>
</dbReference>
<protein>
    <recommendedName>
        <fullName evidence="3">Tetratricopeptide repeat-containing protein</fullName>
    </recommendedName>
</protein>
<dbReference type="SUPFAM" id="SSF48452">
    <property type="entry name" value="TPR-like"/>
    <property type="match status" value="2"/>
</dbReference>
<evidence type="ECO:0000313" key="2">
    <source>
        <dbReference type="Proteomes" id="UP000184048"/>
    </source>
</evidence>
<sequence length="994" mass="112769">MSITRPLLLGLIGLLGSAAFGTLSAQMGFNLEVKKPKPYEERVLKAEKTPTDKKIKPTKRFFQNLTTHYNYYFNANNKLNEVIERAKASHRDDYAQLLPFYNYSLDATAGDQQELDSVIYKSQTGLVMHDLRSDWADNMYLLWGAAYYFQKKFDSASLMFQFINYAFAEKEKDGYYKYIGSRMDGNNALSISTKEDNSLVKKVFSTSPSRNDALLWQVRTLIANDNLDLAGTLIATLKNDPGFPERLHDELEEVQAFWFYKNGIWDSAAVHLLQALDVAQNKQEKARWEYLAAQLFEKKGNIEEARNWYSKSIGHGTDPIMDVYARLNLVRINKEGGENYIDQNIAELLKMAKRDRFADYRDIIYYMAAQMEIDRGNFAAAQELLLKASKYNNGNLASRSNAFLMIADLAYNQKNYKTAASFYDSVRTNELKEEEVKRVESRKPSLAKVVADMAVVSRQDSLQRIALMPENERKELITKLAKKLRKQQGLAEENSGAYASGNLPVISPNAPPVDLFNTETKGEWYFYNNGLRTGGAAQFKQVWGNRPNTDNWRRFSQVSNQLLAKVPAGATPNAPQAAPTTPVDNTPSYETLIKNVPLTPEAVQFSNDSIKNSLFNLGNVYLNEMEDYASAIEAFERLRSLDASYAKMDEVLFGLYYAYSKTGNTGKASEVKNLLSGKFAGSRFTSIVTSGKDPAAKQGVSPQSTRDYEAIYDLFLEGKFDEAEAAKKRADSIYQTNYWQPQLLYIEAVYHIRQRDDSTAKSVLNTLIAQNGNTPLGAKAKNLLNVLSRRQQIEDELNRLNIQRPAEDTAKVVLQPVIKPEEPKYQMAQRDTVLAKKQDQPLVKAVPQRPVDTLAQKPIVVQKKVNTVYQFEPAFGHYAVIVLEKVDGIFSGEAKNAFSRYNKENYYNQDLPVNVVDLDSVHKLMLIGSFDNAQKAIEYVQKARKLAPNEIVPWLKPEKYSFSIITSYNLEVLQNLKDLNQYKKFLEQNLPGKL</sequence>
<gene>
    <name evidence="1" type="ORF">SAMN02745131_00671</name>
</gene>
<evidence type="ECO:0008006" key="3">
    <source>
        <dbReference type="Google" id="ProtNLM"/>
    </source>
</evidence>
<dbReference type="EMBL" id="FQUU01000002">
    <property type="protein sequence ID" value="SHE56597.1"/>
    <property type="molecule type" value="Genomic_DNA"/>
</dbReference>
<accession>A0A1M4UIR6</accession>